<dbReference type="InterPro" id="IPR011641">
    <property type="entry name" value="Tyr-kin_ephrin_A/B_rcpt-like"/>
</dbReference>
<dbReference type="EMBL" id="HBGJ01001124">
    <property type="protein sequence ID" value="CAD9242456.1"/>
    <property type="molecule type" value="Transcribed_RNA"/>
</dbReference>
<protein>
    <recommendedName>
        <fullName evidence="2">Tyrosine-protein kinase ephrin type A/B receptor-like domain-containing protein</fullName>
    </recommendedName>
</protein>
<evidence type="ECO:0000259" key="2">
    <source>
        <dbReference type="Pfam" id="PF07699"/>
    </source>
</evidence>
<dbReference type="Gene3D" id="2.10.50.10">
    <property type="entry name" value="Tumor Necrosis Factor Receptor, subunit A, domain 2"/>
    <property type="match status" value="1"/>
</dbReference>
<dbReference type="SMART" id="SM01411">
    <property type="entry name" value="Ephrin_rec_like"/>
    <property type="match status" value="1"/>
</dbReference>
<feature type="compositionally biased region" description="Basic and acidic residues" evidence="1">
    <location>
        <begin position="19"/>
        <end position="29"/>
    </location>
</feature>
<feature type="region of interest" description="Disordered" evidence="1">
    <location>
        <begin position="1"/>
        <end position="29"/>
    </location>
</feature>
<feature type="region of interest" description="Disordered" evidence="1">
    <location>
        <begin position="619"/>
        <end position="650"/>
    </location>
</feature>
<evidence type="ECO:0000256" key="1">
    <source>
        <dbReference type="SAM" id="MobiDB-lite"/>
    </source>
</evidence>
<feature type="compositionally biased region" description="Low complexity" evidence="1">
    <location>
        <begin position="556"/>
        <end position="566"/>
    </location>
</feature>
<feature type="compositionally biased region" description="Basic residues" evidence="1">
    <location>
        <begin position="633"/>
        <end position="650"/>
    </location>
</feature>
<feature type="domain" description="Tyrosine-protein kinase ephrin type A/B receptor-like" evidence="2">
    <location>
        <begin position="362"/>
        <end position="398"/>
    </location>
</feature>
<gene>
    <name evidence="3" type="ORF">PPAR1163_LOCUS799</name>
</gene>
<dbReference type="SUPFAM" id="SSF55486">
    <property type="entry name" value="Metalloproteases ('zincins'), catalytic domain"/>
    <property type="match status" value="1"/>
</dbReference>
<feature type="region of interest" description="Disordered" evidence="1">
    <location>
        <begin position="556"/>
        <end position="590"/>
    </location>
</feature>
<dbReference type="Pfam" id="PF07699">
    <property type="entry name" value="Ephrin_rec_like"/>
    <property type="match status" value="1"/>
</dbReference>
<dbReference type="GO" id="GO:0008237">
    <property type="term" value="F:metallopeptidase activity"/>
    <property type="evidence" value="ECO:0007669"/>
    <property type="project" value="InterPro"/>
</dbReference>
<feature type="compositionally biased region" description="Pro residues" evidence="1">
    <location>
        <begin position="567"/>
        <end position="588"/>
    </location>
</feature>
<organism evidence="3">
    <name type="scientific">Phaeomonas parva</name>
    <dbReference type="NCBI Taxonomy" id="124430"/>
    <lineage>
        <taxon>Eukaryota</taxon>
        <taxon>Sar</taxon>
        <taxon>Stramenopiles</taxon>
        <taxon>Ochrophyta</taxon>
        <taxon>Pinguiophyceae</taxon>
        <taxon>Pinguiochrysidales</taxon>
        <taxon>Pinguiochrysidaceae</taxon>
        <taxon>Phaeomonas</taxon>
    </lineage>
</organism>
<proteinExistence type="predicted"/>
<dbReference type="Gene3D" id="3.40.390.10">
    <property type="entry name" value="Collagenase (Catalytic Domain)"/>
    <property type="match status" value="1"/>
</dbReference>
<name>A0A7S1XJ19_9STRA</name>
<reference evidence="3" key="1">
    <citation type="submission" date="2021-01" db="EMBL/GenBank/DDBJ databases">
        <authorList>
            <person name="Corre E."/>
            <person name="Pelletier E."/>
            <person name="Niang G."/>
            <person name="Scheremetjew M."/>
            <person name="Finn R."/>
            <person name="Kale V."/>
            <person name="Holt S."/>
            <person name="Cochrane G."/>
            <person name="Meng A."/>
            <person name="Brown T."/>
            <person name="Cohen L."/>
        </authorList>
    </citation>
    <scope>NUCLEOTIDE SEQUENCE</scope>
    <source>
        <strain evidence="3">CCMP2877</strain>
    </source>
</reference>
<evidence type="ECO:0000313" key="3">
    <source>
        <dbReference type="EMBL" id="CAD9242456.1"/>
    </source>
</evidence>
<accession>A0A7S1XJ19</accession>
<dbReference type="AlphaFoldDB" id="A0A7S1XJ19"/>
<dbReference type="InterPro" id="IPR024079">
    <property type="entry name" value="MetalloPept_cat_dom_sf"/>
</dbReference>
<sequence length="666" mass="72360">MAASAAAHGLHGHGHGHHHDHDHGNAVDHDEHDYRHLTEIHGQGHCGTPDLADEGEARRLSLPNHHEQVVKHVFGHKAEEQPGRRRLGAYDIHEVVFPKMVYHVVQNTNGDGVVADSFLQAQHDVLNAALAPYIRIDAWERNDIIDDNYYTNGCNRDQGAVYEEMRSLYTDTTALNTYLMDCLTYGLGGFAVFPWEYEEDSFMHAVALDYRTLPDYPLPPGWTVCTGGCMGHIQAHEWGHAFGLFHTFAQISTASGHVVDDVCDCTWNDLVSDTPVANVEGFGGGPDAASCQAHHDSHNSCDEGPGDQNDATNNYMHYSDDVCMEEFTEGQFFRMLYIIAKTKPNLVASMPSSSHSAGCTPGFMWDAGSADCIQCPDGTYQDEWGATSCKSCPEEVHDRWEVMTGPTYEGYGLWDGFNTYVTQCYEYAGCASSVFSDGACHGVNNNARCWFDGGDCCPDCCYANCGLDSSACLYTCGQADYTEGLSFGDCTDATCLNSDPNMPWAQAATAAPAAGQCLAITDTILEITPSPTAMPTFPPEPTMAPTKMPTVMDTTAPTPMPTEAVATPPPVPQSTPPPVPQSTPPPVPAETAPPTMMEWGGHCASDAECPAGQYCKFPGSDDPPMDTAARRLSEKHRSHSHSSAFRRRRGRSLQFISNGICTPVGM</sequence>